<sequence>MAALGSKVITKVTLNKQNQLKNVKTPHSCQEAKIKSVATGANIGELGRPNRLIKSGNSTRPMVYTHDMSDNNYLQGSSSTSSTHKDGIVEGLENYEPAAISQTPPHMAHSNNRMTCANRTIDLDYDNHIDNSHINNNNNIIDNYIGDKEQIEQSDDSHNDNSHPIELVNQGGKAVAAFLSRQRLIYKAGHLHSKNDLSQQQMGNHQDVNLVDENSLYLNLSIAVHNIRGMGSIATAYKLDDLMTSMQNDDINMVVITETNTNRKKSSFLNIT</sequence>
<reference evidence="1" key="1">
    <citation type="submission" date="2019-10" db="EMBL/GenBank/DDBJ databases">
        <title>Conservation and host-specific expression of non-tandemly repeated heterogenous ribosome RNA gene in arbuscular mycorrhizal fungi.</title>
        <authorList>
            <person name="Maeda T."/>
            <person name="Kobayashi Y."/>
            <person name="Nakagawa T."/>
            <person name="Ezawa T."/>
            <person name="Yamaguchi K."/>
            <person name="Bino T."/>
            <person name="Nishimoto Y."/>
            <person name="Shigenobu S."/>
            <person name="Kawaguchi M."/>
        </authorList>
    </citation>
    <scope>NUCLEOTIDE SEQUENCE</scope>
    <source>
        <strain evidence="1">HR1</strain>
    </source>
</reference>
<evidence type="ECO:0000313" key="2">
    <source>
        <dbReference type="Proteomes" id="UP000615446"/>
    </source>
</evidence>
<gene>
    <name evidence="1" type="ORF">RCL2_001236300</name>
</gene>
<comment type="caution">
    <text evidence="1">The sequence shown here is derived from an EMBL/GenBank/DDBJ whole genome shotgun (WGS) entry which is preliminary data.</text>
</comment>
<dbReference type="AlphaFoldDB" id="A0A8H3QMK3"/>
<dbReference type="EMBL" id="BLAL01000090">
    <property type="protein sequence ID" value="GES85278.1"/>
    <property type="molecule type" value="Genomic_DNA"/>
</dbReference>
<evidence type="ECO:0008006" key="3">
    <source>
        <dbReference type="Google" id="ProtNLM"/>
    </source>
</evidence>
<accession>A0A8H3QMK3</accession>
<name>A0A8H3QMK3_9GLOM</name>
<dbReference type="Proteomes" id="UP000615446">
    <property type="component" value="Unassembled WGS sequence"/>
</dbReference>
<proteinExistence type="predicted"/>
<evidence type="ECO:0000313" key="1">
    <source>
        <dbReference type="EMBL" id="GES85278.1"/>
    </source>
</evidence>
<protein>
    <recommendedName>
        <fullName evidence="3">Endonuclease/exonuclease/phosphatase domain-containing protein</fullName>
    </recommendedName>
</protein>
<organism evidence="1 2">
    <name type="scientific">Rhizophagus clarus</name>
    <dbReference type="NCBI Taxonomy" id="94130"/>
    <lineage>
        <taxon>Eukaryota</taxon>
        <taxon>Fungi</taxon>
        <taxon>Fungi incertae sedis</taxon>
        <taxon>Mucoromycota</taxon>
        <taxon>Glomeromycotina</taxon>
        <taxon>Glomeromycetes</taxon>
        <taxon>Glomerales</taxon>
        <taxon>Glomeraceae</taxon>
        <taxon>Rhizophagus</taxon>
    </lineage>
</organism>